<evidence type="ECO:0000256" key="4">
    <source>
        <dbReference type="ARBA" id="ARBA00022692"/>
    </source>
</evidence>
<keyword evidence="6 7" id="KW-0472">Membrane</keyword>
<dbReference type="GO" id="GO:0005886">
    <property type="term" value="C:plasma membrane"/>
    <property type="evidence" value="ECO:0007669"/>
    <property type="project" value="UniProtKB-SubCell"/>
</dbReference>
<gene>
    <name evidence="8" type="ORF">FNA67_20470</name>
</gene>
<evidence type="ECO:0000256" key="3">
    <source>
        <dbReference type="ARBA" id="ARBA00022475"/>
    </source>
</evidence>
<reference evidence="8 9" key="1">
    <citation type="journal article" date="2015" name="Int. J. Syst. Evol. Microbiol.">
        <title>Youhaiella tibetensis gen. nov., sp. nov., isolated from subsurface sediment.</title>
        <authorList>
            <person name="Wang Y.X."/>
            <person name="Huang F.Q."/>
            <person name="Nogi Y."/>
            <person name="Pang S.J."/>
            <person name="Wang P.K."/>
            <person name="Lv J."/>
        </authorList>
    </citation>
    <scope>NUCLEOTIDE SEQUENCE [LARGE SCALE GENOMIC DNA]</scope>
    <source>
        <strain evidence="9">fig4</strain>
    </source>
</reference>
<evidence type="ECO:0000313" key="9">
    <source>
        <dbReference type="Proteomes" id="UP000321062"/>
    </source>
</evidence>
<dbReference type="RefSeq" id="WP_049706915.1">
    <property type="nucleotide sequence ID" value="NZ_BMFM01000001.1"/>
</dbReference>
<evidence type="ECO:0000256" key="6">
    <source>
        <dbReference type="ARBA" id="ARBA00023136"/>
    </source>
</evidence>
<proteinExistence type="inferred from homology"/>
<dbReference type="CDD" id="cd06261">
    <property type="entry name" value="TM_PBP2"/>
    <property type="match status" value="1"/>
</dbReference>
<accession>A0A5B9DUF0</accession>
<sequence>MIATRKGGVGLLYMAPALIFVIAFVIVPLVQLVQTSLTDASLLGGSEFVGLANYARAFSDPTFMRALWFTARYTIIITPILMGLGFALALLTAPNRPLTQLTRGIVFLPVVIGLGSSSLLWFWLFDQQVGLLNKILVDVHLLGQPMVWFTKADLVMWAVIISVTWKVVGFGMILFVAAIQSINTEITEAAMIDGAGPWQRVWSILVPLTARTILLATLISAIGSMLAFDQFYIMSGGGPRGQTFTAVYWIYQSSFISFKLGYGAALSLILTAIILCFSALQVFLTNRSPNND</sequence>
<dbReference type="PROSITE" id="PS50928">
    <property type="entry name" value="ABC_TM1"/>
    <property type="match status" value="1"/>
</dbReference>
<evidence type="ECO:0000256" key="5">
    <source>
        <dbReference type="ARBA" id="ARBA00022989"/>
    </source>
</evidence>
<evidence type="ECO:0000256" key="1">
    <source>
        <dbReference type="ARBA" id="ARBA00004651"/>
    </source>
</evidence>
<dbReference type="OrthoDB" id="7375219at2"/>
<name>A0A5B9DUF0_9HYPH</name>
<protein>
    <submittedName>
        <fullName evidence="8">Sugar ABC transporter permease</fullName>
    </submittedName>
</protein>
<evidence type="ECO:0000256" key="2">
    <source>
        <dbReference type="ARBA" id="ARBA00022448"/>
    </source>
</evidence>
<comment type="similarity">
    <text evidence="7">Belongs to the binding-protein-dependent transport system permease family.</text>
</comment>
<dbReference type="SUPFAM" id="SSF161098">
    <property type="entry name" value="MetI-like"/>
    <property type="match status" value="1"/>
</dbReference>
<dbReference type="PANTHER" id="PTHR30193">
    <property type="entry name" value="ABC TRANSPORTER PERMEASE PROTEIN"/>
    <property type="match status" value="1"/>
</dbReference>
<dbReference type="GO" id="GO:0055085">
    <property type="term" value="P:transmembrane transport"/>
    <property type="evidence" value="ECO:0007669"/>
    <property type="project" value="InterPro"/>
</dbReference>
<feature type="transmembrane region" description="Helical" evidence="7">
    <location>
        <begin position="105"/>
        <end position="124"/>
    </location>
</feature>
<keyword evidence="2 7" id="KW-0813">Transport</keyword>
<dbReference type="InterPro" id="IPR051393">
    <property type="entry name" value="ABC_transporter_permease"/>
</dbReference>
<dbReference type="EMBL" id="CP041690">
    <property type="protein sequence ID" value="QEE22389.1"/>
    <property type="molecule type" value="Genomic_DNA"/>
</dbReference>
<organism evidence="8 9">
    <name type="scientific">Paradevosia tibetensis</name>
    <dbReference type="NCBI Taxonomy" id="1447062"/>
    <lineage>
        <taxon>Bacteria</taxon>
        <taxon>Pseudomonadati</taxon>
        <taxon>Pseudomonadota</taxon>
        <taxon>Alphaproteobacteria</taxon>
        <taxon>Hyphomicrobiales</taxon>
        <taxon>Devosiaceae</taxon>
        <taxon>Paradevosia</taxon>
    </lineage>
</organism>
<dbReference type="InterPro" id="IPR000515">
    <property type="entry name" value="MetI-like"/>
</dbReference>
<evidence type="ECO:0000313" key="8">
    <source>
        <dbReference type="EMBL" id="QEE22389.1"/>
    </source>
</evidence>
<feature type="transmembrane region" description="Helical" evidence="7">
    <location>
        <begin position="73"/>
        <end position="93"/>
    </location>
</feature>
<feature type="transmembrane region" description="Helical" evidence="7">
    <location>
        <begin position="201"/>
        <end position="225"/>
    </location>
</feature>
<dbReference type="InterPro" id="IPR035906">
    <property type="entry name" value="MetI-like_sf"/>
</dbReference>
<dbReference type="KEGG" id="yti:FNA67_20470"/>
<dbReference type="PANTHER" id="PTHR30193:SF41">
    <property type="entry name" value="DIACETYLCHITOBIOSE UPTAKE SYSTEM PERMEASE PROTEIN NGCF"/>
    <property type="match status" value="1"/>
</dbReference>
<dbReference type="Pfam" id="PF00528">
    <property type="entry name" value="BPD_transp_1"/>
    <property type="match status" value="1"/>
</dbReference>
<dbReference type="Proteomes" id="UP000321062">
    <property type="component" value="Chromosome"/>
</dbReference>
<feature type="transmembrane region" description="Helical" evidence="7">
    <location>
        <begin position="263"/>
        <end position="284"/>
    </location>
</feature>
<evidence type="ECO:0000256" key="7">
    <source>
        <dbReference type="RuleBase" id="RU363032"/>
    </source>
</evidence>
<keyword evidence="5 7" id="KW-1133">Transmembrane helix</keyword>
<feature type="transmembrane region" description="Helical" evidence="7">
    <location>
        <begin position="12"/>
        <end position="33"/>
    </location>
</feature>
<feature type="transmembrane region" description="Helical" evidence="7">
    <location>
        <begin position="154"/>
        <end position="180"/>
    </location>
</feature>
<comment type="subcellular location">
    <subcellularLocation>
        <location evidence="1 7">Cell membrane</location>
        <topology evidence="1 7">Multi-pass membrane protein</topology>
    </subcellularLocation>
</comment>
<dbReference type="Gene3D" id="1.10.3720.10">
    <property type="entry name" value="MetI-like"/>
    <property type="match status" value="1"/>
</dbReference>
<keyword evidence="3" id="KW-1003">Cell membrane</keyword>
<keyword evidence="9" id="KW-1185">Reference proteome</keyword>
<keyword evidence="4 7" id="KW-0812">Transmembrane</keyword>
<dbReference type="AlphaFoldDB" id="A0A5B9DUF0"/>